<keyword evidence="3" id="KW-1185">Reference proteome</keyword>
<name>A0ABN8LNT0_9CNID</name>
<feature type="compositionally biased region" description="Basic residues" evidence="1">
    <location>
        <begin position="1"/>
        <end position="13"/>
    </location>
</feature>
<protein>
    <submittedName>
        <fullName evidence="2">Uncharacterized protein</fullName>
    </submittedName>
</protein>
<dbReference type="EMBL" id="CALNXI010000054">
    <property type="protein sequence ID" value="CAH3017085.1"/>
    <property type="molecule type" value="Genomic_DNA"/>
</dbReference>
<reference evidence="2 3" key="1">
    <citation type="submission" date="2022-05" db="EMBL/GenBank/DDBJ databases">
        <authorList>
            <consortium name="Genoscope - CEA"/>
            <person name="William W."/>
        </authorList>
    </citation>
    <scope>NUCLEOTIDE SEQUENCE [LARGE SCALE GENOMIC DNA]</scope>
</reference>
<evidence type="ECO:0000313" key="3">
    <source>
        <dbReference type="Proteomes" id="UP001159427"/>
    </source>
</evidence>
<dbReference type="Proteomes" id="UP001159427">
    <property type="component" value="Unassembled WGS sequence"/>
</dbReference>
<gene>
    <name evidence="2" type="ORF">PEVE_00035104</name>
</gene>
<evidence type="ECO:0000256" key="1">
    <source>
        <dbReference type="SAM" id="MobiDB-lite"/>
    </source>
</evidence>
<dbReference type="PANTHER" id="PTHR35558">
    <property type="entry name" value="SGNH_HYDRO DOMAIN-CONTAINING PROTEIN"/>
    <property type="match status" value="1"/>
</dbReference>
<feature type="compositionally biased region" description="Polar residues" evidence="1">
    <location>
        <begin position="14"/>
        <end position="24"/>
    </location>
</feature>
<organism evidence="2 3">
    <name type="scientific">Porites evermanni</name>
    <dbReference type="NCBI Taxonomy" id="104178"/>
    <lineage>
        <taxon>Eukaryota</taxon>
        <taxon>Metazoa</taxon>
        <taxon>Cnidaria</taxon>
        <taxon>Anthozoa</taxon>
        <taxon>Hexacorallia</taxon>
        <taxon>Scleractinia</taxon>
        <taxon>Fungiina</taxon>
        <taxon>Poritidae</taxon>
        <taxon>Porites</taxon>
    </lineage>
</organism>
<sequence length="379" mass="42679">MSRRVSARVKRKTTILQESEQQPASRRRRVEENGEQADQLPGPASLPYAGVDDLIERVTNAVLQKLQNTQFNDNTGTGNVSLPGTASALQGSVVAEPVINELSGSQVNTSEILNSSDQASTAAATVQGSIATVLDSLSGGTSLMSKPKDIFVSSDIPIDMSVSDRLKRKIWAHEYVDFGLLLNNKKDHDSFHLCLSNDMASSNDQPRIVLEPKQKSKHINSIEMWVTAYQIFVGVYTQRYPVEAPFLVKYSEIIRDLAARGYNWRYYDENFRYLRQKDPKAYSWGAVHWELWIRSQPSRNNYSQIKRFEGESKSGFRVPKGYCWKYHKGLKCVGCNFKHSCPLRQKTHQMINCHNFRNFTGKPVAANPTAPNTSKGKPT</sequence>
<comment type="caution">
    <text evidence="2">The sequence shown here is derived from an EMBL/GenBank/DDBJ whole genome shotgun (WGS) entry which is preliminary data.</text>
</comment>
<feature type="region of interest" description="Disordered" evidence="1">
    <location>
        <begin position="1"/>
        <end position="48"/>
    </location>
</feature>
<dbReference type="PANTHER" id="PTHR35558:SF1">
    <property type="entry name" value="ENDONUCLEASE_EXONUCLEASE_PHOSPHATASE DOMAIN-CONTAINING PROTEIN"/>
    <property type="match status" value="1"/>
</dbReference>
<accession>A0ABN8LNT0</accession>
<proteinExistence type="predicted"/>
<evidence type="ECO:0000313" key="2">
    <source>
        <dbReference type="EMBL" id="CAH3017085.1"/>
    </source>
</evidence>